<dbReference type="AlphaFoldDB" id="A0AA43TSZ5"/>
<feature type="transmembrane region" description="Helical" evidence="8">
    <location>
        <begin position="20"/>
        <end position="41"/>
    </location>
</feature>
<feature type="transmembrane region" description="Helical" evidence="8">
    <location>
        <begin position="447"/>
        <end position="467"/>
    </location>
</feature>
<keyword evidence="4 8" id="KW-1133">Transmembrane helix</keyword>
<dbReference type="InterPro" id="IPR003445">
    <property type="entry name" value="Cat_transpt"/>
</dbReference>
<evidence type="ECO:0000313" key="9">
    <source>
        <dbReference type="EMBL" id="MDI1490351.1"/>
    </source>
</evidence>
<proteinExistence type="predicted"/>
<comment type="subcellular location">
    <subcellularLocation>
        <location evidence="1">Membrane</location>
        <topology evidence="1">Multi-pass membrane protein</topology>
    </subcellularLocation>
</comment>
<evidence type="ECO:0000256" key="7">
    <source>
        <dbReference type="SAM" id="MobiDB-lite"/>
    </source>
</evidence>
<dbReference type="PANTHER" id="PTHR31064:SF37">
    <property type="entry name" value="TRANSPORTER, PUTATIVE (EUROFUNG)-RELATED"/>
    <property type="match status" value="1"/>
</dbReference>
<feature type="transmembrane region" description="Helical" evidence="8">
    <location>
        <begin position="257"/>
        <end position="280"/>
    </location>
</feature>
<comment type="caution">
    <text evidence="9">The sequence shown here is derived from an EMBL/GenBank/DDBJ whole genome shotgun (WGS) entry which is preliminary data.</text>
</comment>
<dbReference type="GO" id="GO:0005886">
    <property type="term" value="C:plasma membrane"/>
    <property type="evidence" value="ECO:0007669"/>
    <property type="project" value="TreeGrafter"/>
</dbReference>
<evidence type="ECO:0000256" key="1">
    <source>
        <dbReference type="ARBA" id="ARBA00004141"/>
    </source>
</evidence>
<dbReference type="PANTHER" id="PTHR31064">
    <property type="entry name" value="POTASSIUM TRANSPORT PROTEIN DDB_G0292412-RELATED"/>
    <property type="match status" value="1"/>
</dbReference>
<sequence length="537" mass="59881">MSLAGLNTINLSTLNVWQQIILFFLLMMGSAIFVSIAVVHVRVKAFERRFTGIVKEQKERSKSHGASRPRRLSFGRSSNRNGHPVDGVVVRGRPITAEKQSIDEPREQTVSDLDAGPAVDNSDLLKPEDARTPRTLPSSEHGNDAVSPNRDAQSFAPSGGLQRHITFASMSSPTRLREHHRLFDMQGIGARPRLMNHPRMAERPVYTEDLPKIDEGVCKDKPLSLGFLHNGFIARNSQFSNLSSAERQRLGGVEYRAITMLHTWWLFAALIALNGVDWIAFEVLNIGNSTVENLPGGSRALDGLFQALAVRSGGFYVVAIPGLRIGLLVLYVLMMYISVYPVVITMRNSNVYEERSLGVYADDPQAKEQELESAEQSGELPAIIAERNGFLGRLKRRVTNSRPETRGYFVRQQLRSQLSHDLWWIVLAVLFITITETSSFERDPVSYSTFNILFEVVSAYGCVGISVGLPNVAYSFCGGWHVVSKLILCAVMLRGRHRGLPVAIDRAVLLPGEHLAAAEEEDAQIRFERSKTMDRDR</sequence>
<keyword evidence="5" id="KW-0406">Ion transport</keyword>
<gene>
    <name evidence="9" type="ORF">OHK93_001551</name>
</gene>
<dbReference type="Pfam" id="PF02386">
    <property type="entry name" value="TrkH"/>
    <property type="match status" value="1"/>
</dbReference>
<dbReference type="GO" id="GO:0140107">
    <property type="term" value="F:high-affinity potassium ion transmembrane transporter activity"/>
    <property type="evidence" value="ECO:0007669"/>
    <property type="project" value="TreeGrafter"/>
</dbReference>
<feature type="transmembrane region" description="Helical" evidence="8">
    <location>
        <begin position="325"/>
        <end position="344"/>
    </location>
</feature>
<evidence type="ECO:0000313" key="10">
    <source>
        <dbReference type="Proteomes" id="UP001161017"/>
    </source>
</evidence>
<organism evidence="9 10">
    <name type="scientific">Ramalina farinacea</name>
    <dbReference type="NCBI Taxonomy" id="258253"/>
    <lineage>
        <taxon>Eukaryota</taxon>
        <taxon>Fungi</taxon>
        <taxon>Dikarya</taxon>
        <taxon>Ascomycota</taxon>
        <taxon>Pezizomycotina</taxon>
        <taxon>Lecanoromycetes</taxon>
        <taxon>OSLEUM clade</taxon>
        <taxon>Lecanoromycetidae</taxon>
        <taxon>Lecanorales</taxon>
        <taxon>Lecanorineae</taxon>
        <taxon>Ramalinaceae</taxon>
        <taxon>Ramalina</taxon>
    </lineage>
</organism>
<evidence type="ECO:0000256" key="6">
    <source>
        <dbReference type="ARBA" id="ARBA00023136"/>
    </source>
</evidence>
<evidence type="ECO:0000256" key="4">
    <source>
        <dbReference type="ARBA" id="ARBA00022989"/>
    </source>
</evidence>
<keyword evidence="6 8" id="KW-0472">Membrane</keyword>
<keyword evidence="3 8" id="KW-0812">Transmembrane</keyword>
<feature type="transmembrane region" description="Helical" evidence="8">
    <location>
        <begin position="422"/>
        <end position="440"/>
    </location>
</feature>
<dbReference type="InterPro" id="IPR051143">
    <property type="entry name" value="TrkH_K-transport"/>
</dbReference>
<dbReference type="GO" id="GO:1990573">
    <property type="term" value="P:potassium ion import across plasma membrane"/>
    <property type="evidence" value="ECO:0007669"/>
    <property type="project" value="TreeGrafter"/>
</dbReference>
<dbReference type="GO" id="GO:0030007">
    <property type="term" value="P:intracellular potassium ion homeostasis"/>
    <property type="evidence" value="ECO:0007669"/>
    <property type="project" value="TreeGrafter"/>
</dbReference>
<evidence type="ECO:0008006" key="11">
    <source>
        <dbReference type="Google" id="ProtNLM"/>
    </source>
</evidence>
<evidence type="ECO:0000256" key="2">
    <source>
        <dbReference type="ARBA" id="ARBA00022448"/>
    </source>
</evidence>
<feature type="compositionally biased region" description="Basic residues" evidence="7">
    <location>
        <begin position="63"/>
        <end position="73"/>
    </location>
</feature>
<dbReference type="Proteomes" id="UP001161017">
    <property type="component" value="Unassembled WGS sequence"/>
</dbReference>
<keyword evidence="2" id="KW-0813">Transport</keyword>
<feature type="region of interest" description="Disordered" evidence="7">
    <location>
        <begin position="56"/>
        <end position="163"/>
    </location>
</feature>
<name>A0AA43TSZ5_9LECA</name>
<keyword evidence="10" id="KW-1185">Reference proteome</keyword>
<feature type="compositionally biased region" description="Basic and acidic residues" evidence="7">
    <location>
        <begin position="100"/>
        <end position="109"/>
    </location>
</feature>
<accession>A0AA43TSZ5</accession>
<feature type="compositionally biased region" description="Basic and acidic residues" evidence="7">
    <location>
        <begin position="123"/>
        <end position="132"/>
    </location>
</feature>
<dbReference type="EMBL" id="JAPUFD010000011">
    <property type="protein sequence ID" value="MDI1490351.1"/>
    <property type="molecule type" value="Genomic_DNA"/>
</dbReference>
<reference evidence="9" key="1">
    <citation type="journal article" date="2023" name="Genome Biol. Evol.">
        <title>First Whole Genome Sequence and Flow Cytometry Genome Size Data for the Lichen-Forming Fungus Ramalina farinacea (Ascomycota).</title>
        <authorList>
            <person name="Llewellyn T."/>
            <person name="Mian S."/>
            <person name="Hill R."/>
            <person name="Leitch I.J."/>
            <person name="Gaya E."/>
        </authorList>
    </citation>
    <scope>NUCLEOTIDE SEQUENCE</scope>
    <source>
        <strain evidence="9">LIQ254RAFAR</strain>
    </source>
</reference>
<evidence type="ECO:0000256" key="5">
    <source>
        <dbReference type="ARBA" id="ARBA00023065"/>
    </source>
</evidence>
<protein>
    <recommendedName>
        <fullName evidence="11">Potassium transport protein</fullName>
    </recommendedName>
</protein>
<evidence type="ECO:0000256" key="3">
    <source>
        <dbReference type="ARBA" id="ARBA00022692"/>
    </source>
</evidence>
<evidence type="ECO:0000256" key="8">
    <source>
        <dbReference type="SAM" id="Phobius"/>
    </source>
</evidence>